<keyword evidence="1 4" id="KW-0732">Signal</keyword>
<dbReference type="AlphaFoldDB" id="A0A2P6QM10"/>
<evidence type="ECO:0000256" key="1">
    <source>
        <dbReference type="ARBA" id="ARBA00022729"/>
    </source>
</evidence>
<dbReference type="Gramene" id="PRQ35221">
    <property type="protein sequence ID" value="PRQ35221"/>
    <property type="gene ID" value="RchiOBHm_Chr5g0077651"/>
</dbReference>
<feature type="signal peptide" evidence="4">
    <location>
        <begin position="1"/>
        <end position="24"/>
    </location>
</feature>
<dbReference type="GO" id="GO:0004674">
    <property type="term" value="F:protein serine/threonine kinase activity"/>
    <property type="evidence" value="ECO:0007669"/>
    <property type="project" value="UniProtKB-KW"/>
</dbReference>
<dbReference type="EMBL" id="PDCK01000043">
    <property type="protein sequence ID" value="PRQ35221.1"/>
    <property type="molecule type" value="Genomic_DNA"/>
</dbReference>
<dbReference type="PANTHER" id="PTHR47976:SF108">
    <property type="entry name" value="G-TYPE LECTIN S-RECEPTOR-LIKE SERINE_THREONINE-PROTEIN KINASE LECRK1"/>
    <property type="match status" value="1"/>
</dbReference>
<dbReference type="SMART" id="SM00108">
    <property type="entry name" value="B_lectin"/>
    <property type="match status" value="1"/>
</dbReference>
<gene>
    <name evidence="6" type="ORF">RchiOBHm_Chr5g0077651</name>
</gene>
<dbReference type="FunFam" id="2.90.10.10:FF:000013">
    <property type="entry name" value="G-type lectin S-receptor-like serine/threonine-protein kinase LECRK1"/>
    <property type="match status" value="1"/>
</dbReference>
<dbReference type="Gene3D" id="2.90.10.10">
    <property type="entry name" value="Bulb-type lectin domain"/>
    <property type="match status" value="1"/>
</dbReference>
<dbReference type="EC" id="2.7.11.1" evidence="6"/>
<keyword evidence="2" id="KW-1015">Disulfide bond</keyword>
<dbReference type="OMA" id="RENTIVW"/>
<feature type="chain" id="PRO_5015135661" evidence="4">
    <location>
        <begin position="25"/>
        <end position="181"/>
    </location>
</feature>
<evidence type="ECO:0000256" key="4">
    <source>
        <dbReference type="SAM" id="SignalP"/>
    </source>
</evidence>
<dbReference type="CDD" id="cd00028">
    <property type="entry name" value="B_lectin"/>
    <property type="match status" value="1"/>
</dbReference>
<keyword evidence="3" id="KW-0325">Glycoprotein</keyword>
<reference evidence="6 7" key="1">
    <citation type="journal article" date="2018" name="Nat. Genet.">
        <title>The Rosa genome provides new insights in the design of modern roses.</title>
        <authorList>
            <person name="Bendahmane M."/>
        </authorList>
    </citation>
    <scope>NUCLEOTIDE SEQUENCE [LARGE SCALE GENOMIC DNA]</scope>
    <source>
        <strain evidence="7">cv. Old Blush</strain>
    </source>
</reference>
<sequence length="181" mass="20010">MAFKQPYPLYFLHILLLLPCSIFAQTQISLGSNLTALNDNSSWPSPSGDFAFGFRKIGEDGFLLAIWFNKVKERTIVWSANGNNLVPEGSKVELTTGGKFMLNDATGKQIWMAESSGTGVAYAAAMLDTGNFVLVDLNLNNLWESFDVPTDTILPTQILNRSITLYAPFSASNYSKGRFFF</sequence>
<evidence type="ECO:0000313" key="7">
    <source>
        <dbReference type="Proteomes" id="UP000238479"/>
    </source>
</evidence>
<keyword evidence="6" id="KW-0418">Kinase</keyword>
<dbReference type="Pfam" id="PF01453">
    <property type="entry name" value="B_lectin"/>
    <property type="match status" value="1"/>
</dbReference>
<keyword evidence="7" id="KW-1185">Reference proteome</keyword>
<keyword evidence="6" id="KW-0723">Serine/threonine-protein kinase</keyword>
<proteinExistence type="predicted"/>
<dbReference type="InterPro" id="IPR001480">
    <property type="entry name" value="Bulb-type_lectin_dom"/>
</dbReference>
<dbReference type="STRING" id="74649.A0A2P6QM10"/>
<dbReference type="SUPFAM" id="SSF51110">
    <property type="entry name" value="alpha-D-mannose-specific plant lectins"/>
    <property type="match status" value="1"/>
</dbReference>
<evidence type="ECO:0000259" key="5">
    <source>
        <dbReference type="PROSITE" id="PS50927"/>
    </source>
</evidence>
<evidence type="ECO:0000256" key="3">
    <source>
        <dbReference type="ARBA" id="ARBA00023180"/>
    </source>
</evidence>
<dbReference type="PANTHER" id="PTHR47976">
    <property type="entry name" value="G-TYPE LECTIN S-RECEPTOR-LIKE SERINE/THREONINE-PROTEIN KINASE SD2-5"/>
    <property type="match status" value="1"/>
</dbReference>
<keyword evidence="6" id="KW-0808">Transferase</keyword>
<evidence type="ECO:0000256" key="2">
    <source>
        <dbReference type="ARBA" id="ARBA00023157"/>
    </source>
</evidence>
<evidence type="ECO:0000313" key="6">
    <source>
        <dbReference type="EMBL" id="PRQ35221.1"/>
    </source>
</evidence>
<dbReference type="InterPro" id="IPR051343">
    <property type="entry name" value="G-type_lectin_kinases/EP1-like"/>
</dbReference>
<dbReference type="PROSITE" id="PS50927">
    <property type="entry name" value="BULB_LECTIN"/>
    <property type="match status" value="1"/>
</dbReference>
<protein>
    <submittedName>
        <fullName evidence="6">Putative non-specific serine/threonine protein kinase</fullName>
        <ecNumber evidence="6">2.7.11.1</ecNumber>
    </submittedName>
</protein>
<accession>A0A2P6QM10</accession>
<feature type="domain" description="Bulb-type lectin" evidence="5">
    <location>
        <begin position="28"/>
        <end position="147"/>
    </location>
</feature>
<dbReference type="InterPro" id="IPR036426">
    <property type="entry name" value="Bulb-type_lectin_dom_sf"/>
</dbReference>
<name>A0A2P6QM10_ROSCH</name>
<dbReference type="Proteomes" id="UP000238479">
    <property type="component" value="Chromosome 5"/>
</dbReference>
<comment type="caution">
    <text evidence="6">The sequence shown here is derived from an EMBL/GenBank/DDBJ whole genome shotgun (WGS) entry which is preliminary data.</text>
</comment>
<organism evidence="6 7">
    <name type="scientific">Rosa chinensis</name>
    <name type="common">China rose</name>
    <dbReference type="NCBI Taxonomy" id="74649"/>
    <lineage>
        <taxon>Eukaryota</taxon>
        <taxon>Viridiplantae</taxon>
        <taxon>Streptophyta</taxon>
        <taxon>Embryophyta</taxon>
        <taxon>Tracheophyta</taxon>
        <taxon>Spermatophyta</taxon>
        <taxon>Magnoliopsida</taxon>
        <taxon>eudicotyledons</taxon>
        <taxon>Gunneridae</taxon>
        <taxon>Pentapetalae</taxon>
        <taxon>rosids</taxon>
        <taxon>fabids</taxon>
        <taxon>Rosales</taxon>
        <taxon>Rosaceae</taxon>
        <taxon>Rosoideae</taxon>
        <taxon>Rosoideae incertae sedis</taxon>
        <taxon>Rosa</taxon>
    </lineage>
</organism>